<organism evidence="11 12">
    <name type="scientific">Marilutibacter chinensis</name>
    <dbReference type="NCBI Taxonomy" id="2912247"/>
    <lineage>
        <taxon>Bacteria</taxon>
        <taxon>Pseudomonadati</taxon>
        <taxon>Pseudomonadota</taxon>
        <taxon>Gammaproteobacteria</taxon>
        <taxon>Lysobacterales</taxon>
        <taxon>Lysobacteraceae</taxon>
        <taxon>Marilutibacter</taxon>
    </lineage>
</organism>
<dbReference type="Gene3D" id="3.30.1360.100">
    <property type="entry name" value="General secretion pathway protein M, EpsM"/>
    <property type="match status" value="1"/>
</dbReference>
<evidence type="ECO:0000256" key="10">
    <source>
        <dbReference type="SAM" id="Phobius"/>
    </source>
</evidence>
<keyword evidence="9 10" id="KW-0472">Membrane</keyword>
<comment type="caution">
    <text evidence="11">The sequence shown here is derived from an EMBL/GenBank/DDBJ whole genome shotgun (WGS) entry which is preliminary data.</text>
</comment>
<keyword evidence="8 10" id="KW-1133">Transmembrane helix</keyword>
<dbReference type="EMBL" id="JAKJPO010000008">
    <property type="protein sequence ID" value="MCF7222624.1"/>
    <property type="molecule type" value="Genomic_DNA"/>
</dbReference>
<evidence type="ECO:0000256" key="7">
    <source>
        <dbReference type="ARBA" id="ARBA00022927"/>
    </source>
</evidence>
<keyword evidence="3" id="KW-0813">Transport</keyword>
<dbReference type="RefSeq" id="WP_237055428.1">
    <property type="nucleotide sequence ID" value="NZ_JAKJPO010000008.1"/>
</dbReference>
<protein>
    <submittedName>
        <fullName evidence="11">Type II secretion system protein M</fullName>
    </submittedName>
</protein>
<dbReference type="InterPro" id="IPR023229">
    <property type="entry name" value="T2SS_M_periplasmic_sf"/>
</dbReference>
<keyword evidence="5" id="KW-0997">Cell inner membrane</keyword>
<dbReference type="Proteomes" id="UP001430796">
    <property type="component" value="Unassembled WGS sequence"/>
</dbReference>
<keyword evidence="12" id="KW-1185">Reference proteome</keyword>
<dbReference type="Pfam" id="PF04612">
    <property type="entry name" value="T2SSM"/>
    <property type="match status" value="1"/>
</dbReference>
<evidence type="ECO:0000313" key="12">
    <source>
        <dbReference type="Proteomes" id="UP001430796"/>
    </source>
</evidence>
<feature type="transmembrane region" description="Helical" evidence="10">
    <location>
        <begin position="21"/>
        <end position="39"/>
    </location>
</feature>
<evidence type="ECO:0000256" key="8">
    <source>
        <dbReference type="ARBA" id="ARBA00022989"/>
    </source>
</evidence>
<proteinExistence type="inferred from homology"/>
<comment type="subcellular location">
    <subcellularLocation>
        <location evidence="1">Cell inner membrane</location>
        <topology evidence="1">Single-pass membrane protein</topology>
    </subcellularLocation>
</comment>
<evidence type="ECO:0000256" key="6">
    <source>
        <dbReference type="ARBA" id="ARBA00022692"/>
    </source>
</evidence>
<keyword evidence="7" id="KW-0653">Protein transport</keyword>
<accession>A0ABS9HUN8</accession>
<sequence>MNALQGLREWWRARDARERRMLAAMVVMLAAFVYWYGLLTPLRHLREAARTDYDRAAADVLAVRALAAELQAFETRRAGGGSDARTLLKSAADAGIAISRQRLDASGTLSLGIDSVQAGPLFAWLAELRRSHAIGPRTLHMEKRDGALRVEMALVLPARDTEDAGTDERSEGR</sequence>
<evidence type="ECO:0000313" key="11">
    <source>
        <dbReference type="EMBL" id="MCF7222624.1"/>
    </source>
</evidence>
<evidence type="ECO:0000256" key="4">
    <source>
        <dbReference type="ARBA" id="ARBA00022475"/>
    </source>
</evidence>
<dbReference type="InterPro" id="IPR007690">
    <property type="entry name" value="T2SS_GspM"/>
</dbReference>
<evidence type="ECO:0000256" key="2">
    <source>
        <dbReference type="ARBA" id="ARBA00010637"/>
    </source>
</evidence>
<evidence type="ECO:0000256" key="1">
    <source>
        <dbReference type="ARBA" id="ARBA00004377"/>
    </source>
</evidence>
<keyword evidence="4" id="KW-1003">Cell membrane</keyword>
<keyword evidence="6 10" id="KW-0812">Transmembrane</keyword>
<comment type="similarity">
    <text evidence="2">Belongs to the GSP M family.</text>
</comment>
<reference evidence="11 12" key="1">
    <citation type="submission" date="2022-01" db="EMBL/GenBank/DDBJ databases">
        <title>Lysobacter chinensis sp. nov., a bacterium isolated from cow dung compost.</title>
        <authorList>
            <person name="Liu Y."/>
        </authorList>
    </citation>
    <scope>NUCLEOTIDE SEQUENCE [LARGE SCALE GENOMIC DNA]</scope>
    <source>
        <strain evidence="11 12">TLK-CK17</strain>
    </source>
</reference>
<evidence type="ECO:0000256" key="9">
    <source>
        <dbReference type="ARBA" id="ARBA00023136"/>
    </source>
</evidence>
<gene>
    <name evidence="11" type="ORF">L3V18_12650</name>
</gene>
<evidence type="ECO:0000256" key="5">
    <source>
        <dbReference type="ARBA" id="ARBA00022519"/>
    </source>
</evidence>
<reference evidence="11 12" key="3">
    <citation type="submission" date="2022-01" db="EMBL/GenBank/DDBJ databases">
        <authorList>
            <person name="Zhou L.Y."/>
        </authorList>
    </citation>
    <scope>NUCLEOTIDE SEQUENCE [LARGE SCALE GENOMIC DNA]</scope>
    <source>
        <strain evidence="11 12">TLK-CK17</strain>
    </source>
</reference>
<evidence type="ECO:0000256" key="3">
    <source>
        <dbReference type="ARBA" id="ARBA00022448"/>
    </source>
</evidence>
<reference evidence="12" key="2">
    <citation type="submission" date="2022-01" db="EMBL/GenBank/DDBJ databases">
        <title>Lysobacter chinensis sp. nov., a bacterium isolated from cow dung compost.</title>
        <authorList>
            <person name="Zhou L.Y."/>
        </authorList>
    </citation>
    <scope>NUCLEOTIDE SEQUENCE [LARGE SCALE GENOMIC DNA]</scope>
    <source>
        <strain evidence="12">TLK-CK17</strain>
    </source>
</reference>
<dbReference type="SUPFAM" id="SSF103054">
    <property type="entry name" value="General secretion pathway protein M, EpsM"/>
    <property type="match status" value="1"/>
</dbReference>
<name>A0ABS9HUN8_9GAMM</name>